<dbReference type="SUPFAM" id="SSF82866">
    <property type="entry name" value="Multidrug efflux transporter AcrB transmembrane domain"/>
    <property type="match status" value="1"/>
</dbReference>
<evidence type="ECO:0000313" key="20">
    <source>
        <dbReference type="Proteomes" id="UP000053820"/>
    </source>
</evidence>
<dbReference type="GO" id="GO:0032933">
    <property type="term" value="P:SREBP signaling pathway"/>
    <property type="evidence" value="ECO:0007669"/>
    <property type="project" value="InterPro"/>
</dbReference>
<organism evidence="19 20">
    <name type="scientific">Hydnomerulius pinastri MD-312</name>
    <dbReference type="NCBI Taxonomy" id="994086"/>
    <lineage>
        <taxon>Eukaryota</taxon>
        <taxon>Fungi</taxon>
        <taxon>Dikarya</taxon>
        <taxon>Basidiomycota</taxon>
        <taxon>Agaricomycotina</taxon>
        <taxon>Agaricomycetes</taxon>
        <taxon>Agaricomycetidae</taxon>
        <taxon>Boletales</taxon>
        <taxon>Boletales incertae sedis</taxon>
        <taxon>Leucogyrophana</taxon>
    </lineage>
</organism>
<dbReference type="PANTHER" id="PTHR46378:SF1">
    <property type="entry name" value="STEROL REGULATORY ELEMENT-BINDING PROTEIN CLEAVAGE-ACTIVATING PROTEIN"/>
    <property type="match status" value="1"/>
</dbReference>
<comment type="subcellular location">
    <subcellularLocation>
        <location evidence="1">Endoplasmic reticulum membrane</location>
        <topology evidence="1">Multi-pass membrane protein</topology>
    </subcellularLocation>
    <subcellularLocation>
        <location evidence="2">Golgi apparatus membrane</location>
        <topology evidence="2">Multi-pass membrane protein</topology>
    </subcellularLocation>
</comment>
<dbReference type="GO" id="GO:0045540">
    <property type="term" value="P:regulation of cholesterol biosynthetic process"/>
    <property type="evidence" value="ECO:0007669"/>
    <property type="project" value="TreeGrafter"/>
</dbReference>
<keyword evidence="20" id="KW-1185">Reference proteome</keyword>
<keyword evidence="6 17" id="KW-0812">Transmembrane</keyword>
<feature type="region of interest" description="Disordered" evidence="16">
    <location>
        <begin position="1178"/>
        <end position="1201"/>
    </location>
</feature>
<feature type="transmembrane region" description="Helical" evidence="17">
    <location>
        <begin position="357"/>
        <end position="376"/>
    </location>
</feature>
<feature type="domain" description="SSD" evidence="18">
    <location>
        <begin position="298"/>
        <end position="456"/>
    </location>
</feature>
<sequence length="1235" mass="134402">MARRTTSLFSPGAITLQRVRTWADIFLRCFGIHCATHQIRLILVSAVVITSLSYPAFAIYSSAPSYSRLVSTSNVLDSFLADYVAFGSDALRDLQNFWQGHAKLQILDDEMARARCGFDRTLRVERVLIRSNTADDAGALTNQTLSLALQLERRISERISSQNISCLHGSSNECFVLSPLAFWNHDQARIHSDFNISNTLKNYDDISMAGIPITPQMVLAGRSPERSTTNIDAAQFLVLTYVFPESDCSSNDGHDIWHNILRGLTEESVEIFHESMEPTLIALEYDHSLSKNKGFSPISAFLFLAYGIFFAYVSWSMKRMNGVHTRIGLTFTAMFEIAASTITSLSVCALMRFKITMVPWSLLPIVIIFVGAENMFNLVDAVTKTSVTLPVKERIAEGLSRAGTSNTLKVVSYNCILGIIARSSAGAISQFCTFAVVVLVAHWFLAHTFFLAVLSIDIQRLELDELIRQNPSLTPAVAGPLRDSAPPTSASWQQRITYRLKVMLKGRASKNISLLLLLAITATLYIMTRPSVRGDVDIGGAFPPALPRLTQPKLNQTQDPAWRLWKVLNPDEDTVVHLRIEVPTIAAFRPDVAGQSAQQSLRSSTPMLDIMLWLLKVLPLPMACTLLPLYALLLYLLKDAELLEAQRNRPDGDMPSTKAENGLGDSVTFSTLPRGFATDVELLATSKDGRSFAAAGLQNELTFWRLEDKEPIAIDTTSALLRTPTTSSAQVTVSALAVDEGGDFVAFGTASGSVNICFIRGRSVKFYDPFVLLGNSSSVKELHFAPPSPTFLKHKAGPHSRPCTPPASPEPPIITALYGNGNVVQWKVDPQPSFHLIKPTSPSPVVQSHFLPVRSTDRLLVAFSLQDGSLEITEICRTEAMPHIRCSLQAGNPSDCAAKVDACRVNLNDSNRIIIGVASEAGVVSLWDAASSECLLIMDEPHGTVDQIRLSTIRLENCHFCGERPVDSFLITLSIGHAVVLYRVCVPSQARHCSCPSNTPRSTAVLGSGSGRRSRSSSMVSISGSPSSARRLSAVSNSSAPDTSSFPVSGHGILSRRASEKESLRHSSETFSLPPVIDEYDGSHPLGPLGHPSTSPNVTVLKAGEASCERGGWDIVEGKVVGVRRVSRPQGKGKTAPTPCSAPTKNCRGLTEAALERWECWSYELTASLLRGSPISTLSDDLRPPSLSPSSKSLDAPSTSKDYPRLPFTRVASFQVSSSTGIAGFGNTVGIFRFS</sequence>
<feature type="region of interest" description="Disordered" evidence="16">
    <location>
        <begin position="996"/>
        <end position="1051"/>
    </location>
</feature>
<evidence type="ECO:0000256" key="10">
    <source>
        <dbReference type="ARBA" id="ARBA00023034"/>
    </source>
</evidence>
<dbReference type="PANTHER" id="PTHR46378">
    <property type="entry name" value="STEROL REGULATORY ELEMENT-BINDING PROTEIN CLEAVAGE-ACTIVATING PROTEIN"/>
    <property type="match status" value="1"/>
</dbReference>
<keyword evidence="10" id="KW-0333">Golgi apparatus</keyword>
<dbReference type="SUPFAM" id="SSF50978">
    <property type="entry name" value="WD40 repeat-like"/>
    <property type="match status" value="1"/>
</dbReference>
<evidence type="ECO:0000256" key="7">
    <source>
        <dbReference type="ARBA" id="ARBA00022737"/>
    </source>
</evidence>
<feature type="transmembrane region" description="Helical" evidence="17">
    <location>
        <begin position="610"/>
        <end position="637"/>
    </location>
</feature>
<dbReference type="PROSITE" id="PS50156">
    <property type="entry name" value="SSD"/>
    <property type="match status" value="1"/>
</dbReference>
<dbReference type="GO" id="GO:0032934">
    <property type="term" value="F:sterol binding"/>
    <property type="evidence" value="ECO:0007669"/>
    <property type="project" value="InterPro"/>
</dbReference>
<dbReference type="EMBL" id="KN839851">
    <property type="protein sequence ID" value="KIJ63315.1"/>
    <property type="molecule type" value="Genomic_DNA"/>
</dbReference>
<evidence type="ECO:0000256" key="15">
    <source>
        <dbReference type="ARBA" id="ARBA00023221"/>
    </source>
</evidence>
<dbReference type="GO" id="GO:0000139">
    <property type="term" value="C:Golgi membrane"/>
    <property type="evidence" value="ECO:0007669"/>
    <property type="project" value="UniProtKB-SubCell"/>
</dbReference>
<reference evidence="19 20" key="1">
    <citation type="submission" date="2014-04" db="EMBL/GenBank/DDBJ databases">
        <title>Evolutionary Origins and Diversification of the Mycorrhizal Mutualists.</title>
        <authorList>
            <consortium name="DOE Joint Genome Institute"/>
            <consortium name="Mycorrhizal Genomics Consortium"/>
            <person name="Kohler A."/>
            <person name="Kuo A."/>
            <person name="Nagy L.G."/>
            <person name="Floudas D."/>
            <person name="Copeland A."/>
            <person name="Barry K.W."/>
            <person name="Cichocki N."/>
            <person name="Veneault-Fourrey C."/>
            <person name="LaButti K."/>
            <person name="Lindquist E.A."/>
            <person name="Lipzen A."/>
            <person name="Lundell T."/>
            <person name="Morin E."/>
            <person name="Murat C."/>
            <person name="Riley R."/>
            <person name="Ohm R."/>
            <person name="Sun H."/>
            <person name="Tunlid A."/>
            <person name="Henrissat B."/>
            <person name="Grigoriev I.V."/>
            <person name="Hibbett D.S."/>
            <person name="Martin F."/>
        </authorList>
    </citation>
    <scope>NUCLEOTIDE SEQUENCE [LARGE SCALE GENOMIC DNA]</scope>
    <source>
        <strain evidence="19 20">MD-312</strain>
    </source>
</reference>
<name>A0A0C9VYA8_9AGAM</name>
<feature type="transmembrane region" description="Helical" evidence="17">
    <location>
        <begin position="427"/>
        <end position="454"/>
    </location>
</feature>
<evidence type="ECO:0000256" key="9">
    <source>
        <dbReference type="ARBA" id="ARBA00022989"/>
    </source>
</evidence>
<evidence type="ECO:0000256" key="1">
    <source>
        <dbReference type="ARBA" id="ARBA00004477"/>
    </source>
</evidence>
<keyword evidence="11" id="KW-0443">Lipid metabolism</keyword>
<dbReference type="InterPro" id="IPR030225">
    <property type="entry name" value="SCAP"/>
</dbReference>
<gene>
    <name evidence="19" type="ORF">HYDPIDRAFT_113295</name>
</gene>
<evidence type="ECO:0000259" key="18">
    <source>
        <dbReference type="PROSITE" id="PS50156"/>
    </source>
</evidence>
<dbReference type="InterPro" id="IPR053958">
    <property type="entry name" value="HMGCR/SNAP/NPC1-like_SSD"/>
</dbReference>
<keyword evidence="9 17" id="KW-1133">Transmembrane helix</keyword>
<evidence type="ECO:0000256" key="13">
    <source>
        <dbReference type="ARBA" id="ARBA00023136"/>
    </source>
</evidence>
<evidence type="ECO:0000256" key="4">
    <source>
        <dbReference type="ARBA" id="ARBA00019541"/>
    </source>
</evidence>
<evidence type="ECO:0000256" key="14">
    <source>
        <dbReference type="ARBA" id="ARBA00023180"/>
    </source>
</evidence>
<keyword evidence="7" id="KW-0677">Repeat</keyword>
<evidence type="ECO:0000256" key="6">
    <source>
        <dbReference type="ARBA" id="ARBA00022692"/>
    </source>
</evidence>
<protein>
    <recommendedName>
        <fullName evidence="4">Sterol regulatory element-binding protein cleavage-activating protein</fullName>
    </recommendedName>
</protein>
<evidence type="ECO:0000256" key="8">
    <source>
        <dbReference type="ARBA" id="ARBA00022824"/>
    </source>
</evidence>
<feature type="transmembrane region" description="Helical" evidence="17">
    <location>
        <begin position="295"/>
        <end position="315"/>
    </location>
</feature>
<feature type="compositionally biased region" description="Low complexity" evidence="16">
    <location>
        <begin position="1016"/>
        <end position="1028"/>
    </location>
</feature>
<keyword evidence="5" id="KW-0853">WD repeat</keyword>
<dbReference type="GO" id="GO:0005789">
    <property type="term" value="C:endoplasmic reticulum membrane"/>
    <property type="evidence" value="ECO:0007669"/>
    <property type="project" value="UniProtKB-SubCell"/>
</dbReference>
<evidence type="ECO:0000256" key="5">
    <source>
        <dbReference type="ARBA" id="ARBA00022574"/>
    </source>
</evidence>
<dbReference type="AlphaFoldDB" id="A0A0C9VYA8"/>
<feature type="transmembrane region" description="Helical" evidence="17">
    <location>
        <begin position="327"/>
        <end position="350"/>
    </location>
</feature>
<evidence type="ECO:0000313" key="19">
    <source>
        <dbReference type="EMBL" id="KIJ63315.1"/>
    </source>
</evidence>
<proteinExistence type="inferred from homology"/>
<evidence type="ECO:0000256" key="16">
    <source>
        <dbReference type="SAM" id="MobiDB-lite"/>
    </source>
</evidence>
<dbReference type="InterPro" id="IPR036322">
    <property type="entry name" value="WD40_repeat_dom_sf"/>
</dbReference>
<dbReference type="InterPro" id="IPR015943">
    <property type="entry name" value="WD40/YVTN_repeat-like_dom_sf"/>
</dbReference>
<evidence type="ECO:0000256" key="3">
    <source>
        <dbReference type="ARBA" id="ARBA00007410"/>
    </source>
</evidence>
<dbReference type="GO" id="GO:0008202">
    <property type="term" value="P:steroid metabolic process"/>
    <property type="evidence" value="ECO:0007669"/>
    <property type="project" value="UniProtKB-KW"/>
</dbReference>
<accession>A0A0C9VYA8</accession>
<dbReference type="Gene3D" id="2.130.10.10">
    <property type="entry name" value="YVTN repeat-like/Quinoprotein amine dehydrogenase"/>
    <property type="match status" value="1"/>
</dbReference>
<dbReference type="OrthoDB" id="6510177at2759"/>
<feature type="transmembrane region" description="Helical" evidence="17">
    <location>
        <begin position="39"/>
        <end position="60"/>
    </location>
</feature>
<keyword evidence="8" id="KW-0256">Endoplasmic reticulum</keyword>
<dbReference type="InterPro" id="IPR000731">
    <property type="entry name" value="SSD"/>
</dbReference>
<keyword evidence="14" id="KW-0325">Glycoprotein</keyword>
<dbReference type="Proteomes" id="UP000053820">
    <property type="component" value="Unassembled WGS sequence"/>
</dbReference>
<keyword evidence="13 17" id="KW-0472">Membrane</keyword>
<dbReference type="GO" id="GO:0032936">
    <property type="term" value="C:SREBP-SCAP complex"/>
    <property type="evidence" value="ECO:0007669"/>
    <property type="project" value="TreeGrafter"/>
</dbReference>
<dbReference type="HOGENOM" id="CLU_003290_0_0_1"/>
<feature type="compositionally biased region" description="Polar residues" evidence="16">
    <location>
        <begin position="1034"/>
        <end position="1047"/>
    </location>
</feature>
<evidence type="ECO:0000256" key="12">
    <source>
        <dbReference type="ARBA" id="ARBA00023121"/>
    </source>
</evidence>
<dbReference type="Pfam" id="PF12349">
    <property type="entry name" value="Sterol-sensing"/>
    <property type="match status" value="1"/>
</dbReference>
<keyword evidence="12" id="KW-0446">Lipid-binding</keyword>
<keyword evidence="15" id="KW-0753">Steroid metabolism</keyword>
<feature type="transmembrane region" description="Helical" evidence="17">
    <location>
        <begin position="508"/>
        <end position="527"/>
    </location>
</feature>
<evidence type="ECO:0000256" key="17">
    <source>
        <dbReference type="SAM" id="Phobius"/>
    </source>
</evidence>
<evidence type="ECO:0000256" key="2">
    <source>
        <dbReference type="ARBA" id="ARBA00004653"/>
    </source>
</evidence>
<evidence type="ECO:0000256" key="11">
    <source>
        <dbReference type="ARBA" id="ARBA00023098"/>
    </source>
</evidence>
<comment type="similarity">
    <text evidence="3">Belongs to the WD repeat SCAP family.</text>
</comment>